<evidence type="ECO:0000256" key="1">
    <source>
        <dbReference type="ARBA" id="ARBA00023242"/>
    </source>
</evidence>
<keyword evidence="6" id="KW-1185">Reference proteome</keyword>
<dbReference type="InterPro" id="IPR036864">
    <property type="entry name" value="Zn2-C6_fun-type_DNA-bd_sf"/>
</dbReference>
<sequence length="1523" mass="169815">MSALQCENIELKVENRLLKEQLAQAQQSTQYLLHVQAQANQIDKNDFRVHQLEADNAHLAHRLARLEHGDGFSGLLPAIEFTDHTIRRRLTQHHGTHRSPQEFVNNVKYGRHDQDDLLSFDDFEPSPTDSFNTTDSPPNSSFQTQPDTPQTPLTPEAQSFSRQDRPVLKSTTQPIGLGIFNVDDYPYSTLHASSDALEHTAVPASPTITDLDSQVGHVTTDDEGWQAIVAPPPPPREFIFNKEFAEYEHAKLRRMASFIEDYSDAQKESYWDLCGKDGRHSPQEWEVYYEEMVRPAFLRNMAGKQDDGSSVMLHKENGVLGSVRGAEAANVQDPLVEAVATPVVGEGIYASRWAPKPVLIEGQDQTLPSGANYSTNDADTIVPFVAVYTPATSFEADEGNALSTPKEDLQNQAQHTESNVEVLGMEKQTEGQLEPVRPQTLESEKTPPQRLSPAAPSFTPAVTPRTTSEDDRSPRPSRTHLAPRAPRTDSRRGRGGRLFPVSTPPLFFNYHSKDVALLNTILITNIPTSTTLADVMAKVRGGKVVSAKLLPTAGMKTSPPKTTNGAMITFFGYGRAASFVQHCETHDILLPAAPGADLVRAKVELVQTPTRPLYPNLVFQIQQKGLTRVLFVLDSERKWTAEDVVLELLRGSPEIRRPIVADRDEDGILFFEFADVREAAEAWNVVAWEVAYFGQASKGFWPDPCEGPLVQAGSSAVEELGARDTVTNGVEEKKDLVVEESSAAAQPFLVLGEIGEEAKDGVDYSGIPPYPQAAQGNYTFSSYEYPAIREYHYPGTQQQQVQQNQLPYSFGSQQPNTQQLQPQTHSTLTPQPQQQQRNPPPPQIQQAQRQQTQQQQQQVQPQQPRQNAQSSPMPSPGAGPGASAADLASAEAELERQLMDALNNDTEDAQQIMAQLYPNTGDAEQPIYRMPPPPERTYPSEEELDKAMHDWSLAHGYELVRRACKKNARGEQYKRYYDCSQHGRKRSKLLPEERKRKSKKPEYSECPMSVATVAVDPANPTGEWQIRHRKTHHNHPAQEGKQMAGHRRRYRDPNVQRAIDGLFAIGTSTSQVVQFLTRTNPGGLFTRTDVANMKLKWNKFGTCTGQPVEGEPRSKAAFKASGGACHMCRAKHDACEGTRPTCSNCKRRGTDCVYDPLRPSQVFMHGVPGRSTSQIDLTLDTPTSQPQQQPAEQQQQQTQPQPTPTPITVPAPPKRGRGRPPKITQPTLDASSANKILEDLRGFQEKNFAPTRLELKSSAVEYLAQTTCGNGDSYKFLPMLSSQNEWQTFRNELIVACMKENTHDVLVGTKTEPQRPPVPAGTIGKAEEIESWNEYIKQLAIYRRRNEMLVAAIWQHLTQYYRNRIHNVTKASAVWSILEDTFQPRGCEMAFRLFFDLQSTTLATSNDLKDYIHRLESIYERFKQLPLNTTLDLAGGVGISGGAGGGSRLSQSLPREGRQALPEEMVCLLFLQNLGPEWRRWVDGLCATNNIGGFGTGERLGLRELCKRVVAYEAMQRRELGRS</sequence>
<dbReference type="SMART" id="SM00066">
    <property type="entry name" value="GAL4"/>
    <property type="match status" value="1"/>
</dbReference>
<dbReference type="EMBL" id="JAWDJX010000017">
    <property type="protein sequence ID" value="KAK3053167.1"/>
    <property type="molecule type" value="Genomic_DNA"/>
</dbReference>
<evidence type="ECO:0000313" key="6">
    <source>
        <dbReference type="Proteomes" id="UP001271007"/>
    </source>
</evidence>
<proteinExistence type="predicted"/>
<evidence type="ECO:0000256" key="3">
    <source>
        <dbReference type="SAM" id="MobiDB-lite"/>
    </source>
</evidence>
<feature type="domain" description="Zn(2)-C6 fungal-type" evidence="4">
    <location>
        <begin position="1124"/>
        <end position="1154"/>
    </location>
</feature>
<feature type="compositionally biased region" description="Polar residues" evidence="3">
    <location>
        <begin position="127"/>
        <end position="142"/>
    </location>
</feature>
<dbReference type="PANTHER" id="PTHR48125:SF16">
    <property type="entry name" value="UBZ4-TYPE DOMAIN-CONTAINING PROTEIN"/>
    <property type="match status" value="1"/>
</dbReference>
<name>A0AAJ0DFP3_9PEZI</name>
<reference evidence="5" key="1">
    <citation type="submission" date="2023-04" db="EMBL/GenBank/DDBJ databases">
        <title>Black Yeasts Isolated from many extreme environments.</title>
        <authorList>
            <person name="Coleine C."/>
            <person name="Stajich J.E."/>
            <person name="Selbmann L."/>
        </authorList>
    </citation>
    <scope>NUCLEOTIDE SEQUENCE</scope>
    <source>
        <strain evidence="5">CCFEE 5312</strain>
    </source>
</reference>
<evidence type="ECO:0000313" key="5">
    <source>
        <dbReference type="EMBL" id="KAK3053167.1"/>
    </source>
</evidence>
<comment type="caution">
    <text evidence="5">The sequence shown here is derived from an EMBL/GenBank/DDBJ whole genome shotgun (WGS) entry which is preliminary data.</text>
</comment>
<keyword evidence="1" id="KW-0539">Nucleus</keyword>
<feature type="region of interest" description="Disordered" evidence="3">
    <location>
        <begin position="420"/>
        <end position="498"/>
    </location>
</feature>
<dbReference type="Pfam" id="PF00172">
    <property type="entry name" value="Zn_clus"/>
    <property type="match status" value="1"/>
</dbReference>
<dbReference type="GO" id="GO:0000981">
    <property type="term" value="F:DNA-binding transcription factor activity, RNA polymerase II-specific"/>
    <property type="evidence" value="ECO:0007669"/>
    <property type="project" value="InterPro"/>
</dbReference>
<dbReference type="PANTHER" id="PTHR48125">
    <property type="entry name" value="LP07818P1"/>
    <property type="match status" value="1"/>
</dbReference>
<gene>
    <name evidence="5" type="ORF">LTR09_005793</name>
</gene>
<evidence type="ECO:0000256" key="2">
    <source>
        <dbReference type="SAM" id="Coils"/>
    </source>
</evidence>
<dbReference type="InterPro" id="IPR001138">
    <property type="entry name" value="Zn2Cys6_DnaBD"/>
</dbReference>
<dbReference type="PROSITE" id="PS50048">
    <property type="entry name" value="ZN2_CY6_FUNGAL_2"/>
    <property type="match status" value="1"/>
</dbReference>
<feature type="compositionally biased region" description="Low complexity" evidence="3">
    <location>
        <begin position="143"/>
        <end position="155"/>
    </location>
</feature>
<dbReference type="GO" id="GO:0008270">
    <property type="term" value="F:zinc ion binding"/>
    <property type="evidence" value="ECO:0007669"/>
    <property type="project" value="InterPro"/>
</dbReference>
<feature type="region of interest" description="Disordered" evidence="3">
    <location>
        <begin position="808"/>
        <end position="890"/>
    </location>
</feature>
<feature type="region of interest" description="Disordered" evidence="3">
    <location>
        <begin position="1164"/>
        <end position="1228"/>
    </location>
</feature>
<evidence type="ECO:0000259" key="4">
    <source>
        <dbReference type="PROSITE" id="PS50048"/>
    </source>
</evidence>
<dbReference type="SUPFAM" id="SSF57701">
    <property type="entry name" value="Zn2/Cys6 DNA-binding domain"/>
    <property type="match status" value="1"/>
</dbReference>
<feature type="compositionally biased region" description="Low complexity" evidence="3">
    <location>
        <begin position="813"/>
        <end position="837"/>
    </location>
</feature>
<accession>A0AAJ0DFP3</accession>
<keyword evidence="2" id="KW-0175">Coiled coil</keyword>
<dbReference type="PROSITE" id="PS00463">
    <property type="entry name" value="ZN2_CY6_FUNGAL_1"/>
    <property type="match status" value="1"/>
</dbReference>
<feature type="compositionally biased region" description="Pro residues" evidence="3">
    <location>
        <begin position="1201"/>
        <end position="1213"/>
    </location>
</feature>
<organism evidence="5 6">
    <name type="scientific">Extremus antarcticus</name>
    <dbReference type="NCBI Taxonomy" id="702011"/>
    <lineage>
        <taxon>Eukaryota</taxon>
        <taxon>Fungi</taxon>
        <taxon>Dikarya</taxon>
        <taxon>Ascomycota</taxon>
        <taxon>Pezizomycotina</taxon>
        <taxon>Dothideomycetes</taxon>
        <taxon>Dothideomycetidae</taxon>
        <taxon>Mycosphaerellales</taxon>
        <taxon>Extremaceae</taxon>
        <taxon>Extremus</taxon>
    </lineage>
</organism>
<feature type="coiled-coil region" evidence="2">
    <location>
        <begin position="1"/>
        <end position="28"/>
    </location>
</feature>
<feature type="region of interest" description="Disordered" evidence="3">
    <location>
        <begin position="116"/>
        <end position="168"/>
    </location>
</feature>
<protein>
    <recommendedName>
        <fullName evidence="4">Zn(2)-C6 fungal-type domain-containing protein</fullName>
    </recommendedName>
</protein>
<dbReference type="Gene3D" id="4.10.240.10">
    <property type="entry name" value="Zn(2)-C6 fungal-type DNA-binding domain"/>
    <property type="match status" value="1"/>
</dbReference>
<dbReference type="Proteomes" id="UP001271007">
    <property type="component" value="Unassembled WGS sequence"/>
</dbReference>
<feature type="compositionally biased region" description="Low complexity" evidence="3">
    <location>
        <begin position="881"/>
        <end position="890"/>
    </location>
</feature>
<feature type="compositionally biased region" description="Low complexity" evidence="3">
    <location>
        <begin position="844"/>
        <end position="872"/>
    </location>
</feature>
<feature type="compositionally biased region" description="Low complexity" evidence="3">
    <location>
        <begin position="1181"/>
        <end position="1200"/>
    </location>
</feature>
<dbReference type="CDD" id="cd00067">
    <property type="entry name" value="GAL4"/>
    <property type="match status" value="1"/>
</dbReference>